<gene>
    <name evidence="1" type="ORF">B4U80_13810</name>
</gene>
<dbReference type="Proteomes" id="UP000288716">
    <property type="component" value="Unassembled WGS sequence"/>
</dbReference>
<protein>
    <submittedName>
        <fullName evidence="1">Glycine amidinotransferase-like protein</fullName>
    </submittedName>
</protein>
<reference evidence="1 2" key="1">
    <citation type="journal article" date="2018" name="Gigascience">
        <title>Genomes of trombidid mites reveal novel predicted allergens and laterally-transferred genes associated with secondary metabolism.</title>
        <authorList>
            <person name="Dong X."/>
            <person name="Chaisiri K."/>
            <person name="Xia D."/>
            <person name="Armstrong S.D."/>
            <person name="Fang Y."/>
            <person name="Donnelly M.J."/>
            <person name="Kadowaki T."/>
            <person name="McGarry J.W."/>
            <person name="Darby A.C."/>
            <person name="Makepeace B.L."/>
        </authorList>
    </citation>
    <scope>NUCLEOTIDE SEQUENCE [LARGE SCALE GENOMIC DNA]</scope>
    <source>
        <strain evidence="1">UoL-UT</strain>
    </source>
</reference>
<dbReference type="GO" id="GO:0016740">
    <property type="term" value="F:transferase activity"/>
    <property type="evidence" value="ECO:0007669"/>
    <property type="project" value="UniProtKB-KW"/>
</dbReference>
<dbReference type="Gene3D" id="3.75.10.10">
    <property type="entry name" value="L-arginine/glycine Amidinotransferase, Chain A"/>
    <property type="match status" value="1"/>
</dbReference>
<keyword evidence="1" id="KW-0808">Transferase</keyword>
<name>A0A443SD81_9ACAR</name>
<comment type="caution">
    <text evidence="1">The sequence shown here is derived from an EMBL/GenBank/DDBJ whole genome shotgun (WGS) entry which is preliminary data.</text>
</comment>
<evidence type="ECO:0000313" key="1">
    <source>
        <dbReference type="EMBL" id="RWS25445.1"/>
    </source>
</evidence>
<dbReference type="VEuPathDB" id="VectorBase:LDEU006595"/>
<accession>A0A443SD81</accession>
<sequence length="59" mass="7069">MNLNFDVILGFDVITCPFRTMNEYSGGNHCDTWDIRRDDECKDYFPNQDYEMYTLLANF</sequence>
<organism evidence="1 2">
    <name type="scientific">Leptotrombidium deliense</name>
    <dbReference type="NCBI Taxonomy" id="299467"/>
    <lineage>
        <taxon>Eukaryota</taxon>
        <taxon>Metazoa</taxon>
        <taxon>Ecdysozoa</taxon>
        <taxon>Arthropoda</taxon>
        <taxon>Chelicerata</taxon>
        <taxon>Arachnida</taxon>
        <taxon>Acari</taxon>
        <taxon>Acariformes</taxon>
        <taxon>Trombidiformes</taxon>
        <taxon>Prostigmata</taxon>
        <taxon>Anystina</taxon>
        <taxon>Parasitengona</taxon>
        <taxon>Trombiculoidea</taxon>
        <taxon>Trombiculidae</taxon>
        <taxon>Leptotrombidium</taxon>
    </lineage>
</organism>
<dbReference type="AlphaFoldDB" id="A0A443SD81"/>
<dbReference type="EMBL" id="NCKV01003701">
    <property type="protein sequence ID" value="RWS25445.1"/>
    <property type="molecule type" value="Genomic_DNA"/>
</dbReference>
<evidence type="ECO:0000313" key="2">
    <source>
        <dbReference type="Proteomes" id="UP000288716"/>
    </source>
</evidence>
<dbReference type="SUPFAM" id="SSF55909">
    <property type="entry name" value="Pentein"/>
    <property type="match status" value="1"/>
</dbReference>
<keyword evidence="2" id="KW-1185">Reference proteome</keyword>
<proteinExistence type="predicted"/>